<proteinExistence type="predicted"/>
<sequence length="77" mass="8860">MMLKVLDRCNSHRLTALVWIGFTFNCGLHNMHLERRSTSSFLSSIQNARILSGIEFDMAASMFLRVQLMKHTFSLTP</sequence>
<accession>A0A194YJT2</accession>
<reference evidence="2" key="2">
    <citation type="journal article" date="2018" name="Plant J.">
        <title>The Sorghum bicolor reference genome: improved assembly, gene annotations, a transcriptome atlas, and signatures of genome organization.</title>
        <authorList>
            <person name="McCormick R.F."/>
            <person name="Truong S.K."/>
            <person name="Sreedasyam A."/>
            <person name="Jenkins J."/>
            <person name="Shu S."/>
            <person name="Sims D."/>
            <person name="Kennedy M."/>
            <person name="Amirebrahimi M."/>
            <person name="Weers B.D."/>
            <person name="McKinley B."/>
            <person name="Mattison A."/>
            <person name="Morishige D.T."/>
            <person name="Grimwood J."/>
            <person name="Schmutz J."/>
            <person name="Mullet J.E."/>
        </authorList>
    </citation>
    <scope>NUCLEOTIDE SEQUENCE [LARGE SCALE GENOMIC DNA]</scope>
    <source>
        <strain evidence="2">cv. BTx623</strain>
    </source>
</reference>
<name>A0A194YJT2_SORBI</name>
<dbReference type="AlphaFoldDB" id="A0A194YJT2"/>
<reference evidence="1 2" key="1">
    <citation type="journal article" date="2009" name="Nature">
        <title>The Sorghum bicolor genome and the diversification of grasses.</title>
        <authorList>
            <person name="Paterson A.H."/>
            <person name="Bowers J.E."/>
            <person name="Bruggmann R."/>
            <person name="Dubchak I."/>
            <person name="Grimwood J."/>
            <person name="Gundlach H."/>
            <person name="Haberer G."/>
            <person name="Hellsten U."/>
            <person name="Mitros T."/>
            <person name="Poliakov A."/>
            <person name="Schmutz J."/>
            <person name="Spannagl M."/>
            <person name="Tang H."/>
            <person name="Wang X."/>
            <person name="Wicker T."/>
            <person name="Bharti A.K."/>
            <person name="Chapman J."/>
            <person name="Feltus F.A."/>
            <person name="Gowik U."/>
            <person name="Grigoriev I.V."/>
            <person name="Lyons E."/>
            <person name="Maher C.A."/>
            <person name="Martis M."/>
            <person name="Narechania A."/>
            <person name="Otillar R.P."/>
            <person name="Penning B.W."/>
            <person name="Salamov A.A."/>
            <person name="Wang Y."/>
            <person name="Zhang L."/>
            <person name="Carpita N.C."/>
            <person name="Freeling M."/>
            <person name="Gingle A.R."/>
            <person name="Hash C.T."/>
            <person name="Keller B."/>
            <person name="Klein P."/>
            <person name="Kresovich S."/>
            <person name="McCann M.C."/>
            <person name="Ming R."/>
            <person name="Peterson D.G."/>
            <person name="Mehboob-ur-Rahman"/>
            <person name="Ware D."/>
            <person name="Westhoff P."/>
            <person name="Mayer K.F."/>
            <person name="Messing J."/>
            <person name="Rokhsar D.S."/>
        </authorList>
    </citation>
    <scope>NUCLEOTIDE SEQUENCE [LARGE SCALE GENOMIC DNA]</scope>
    <source>
        <strain evidence="2">cv. BTx623</strain>
    </source>
</reference>
<keyword evidence="2" id="KW-1185">Reference proteome</keyword>
<evidence type="ECO:0000313" key="1">
    <source>
        <dbReference type="EMBL" id="KXG20213.1"/>
    </source>
</evidence>
<dbReference type="InParanoid" id="A0A194YJT2"/>
<organism evidence="1 2">
    <name type="scientific">Sorghum bicolor</name>
    <name type="common">Sorghum</name>
    <name type="synonym">Sorghum vulgare</name>
    <dbReference type="NCBI Taxonomy" id="4558"/>
    <lineage>
        <taxon>Eukaryota</taxon>
        <taxon>Viridiplantae</taxon>
        <taxon>Streptophyta</taxon>
        <taxon>Embryophyta</taxon>
        <taxon>Tracheophyta</taxon>
        <taxon>Spermatophyta</taxon>
        <taxon>Magnoliopsida</taxon>
        <taxon>Liliopsida</taxon>
        <taxon>Poales</taxon>
        <taxon>Poaceae</taxon>
        <taxon>PACMAD clade</taxon>
        <taxon>Panicoideae</taxon>
        <taxon>Andropogonodae</taxon>
        <taxon>Andropogoneae</taxon>
        <taxon>Sorghinae</taxon>
        <taxon>Sorghum</taxon>
    </lineage>
</organism>
<protein>
    <submittedName>
        <fullName evidence="1">Uncharacterized protein</fullName>
    </submittedName>
</protein>
<evidence type="ECO:0000313" key="2">
    <source>
        <dbReference type="Proteomes" id="UP000000768"/>
    </source>
</evidence>
<dbReference type="Gramene" id="KXG20213">
    <property type="protein sequence ID" value="KXG20213"/>
    <property type="gene ID" value="SORBI_3010G171200"/>
</dbReference>
<gene>
    <name evidence="1" type="ORF">SORBI_3010G171200</name>
</gene>
<dbReference type="EMBL" id="CM000769">
    <property type="protein sequence ID" value="KXG20213.1"/>
    <property type="molecule type" value="Genomic_DNA"/>
</dbReference>
<dbReference type="Proteomes" id="UP000000768">
    <property type="component" value="Chromosome 10"/>
</dbReference>